<dbReference type="PANTHER" id="PTHR13754">
    <property type="entry name" value="METALLO-BETA-LACTAMASE SUPERFAMILY PROTEIN"/>
    <property type="match status" value="1"/>
</dbReference>
<dbReference type="KEGG" id="aaut:ACETAC_04545"/>
<dbReference type="SUPFAM" id="SSF56281">
    <property type="entry name" value="Metallo-hydrolase/oxidoreductase"/>
    <property type="match status" value="1"/>
</dbReference>
<dbReference type="CDD" id="cd07713">
    <property type="entry name" value="DHPS-like_MBL-fold"/>
    <property type="match status" value="1"/>
</dbReference>
<dbReference type="Gene3D" id="3.60.15.10">
    <property type="entry name" value="Ribonuclease Z/Hydroxyacylglutathione hydrolase-like"/>
    <property type="match status" value="1"/>
</dbReference>
<evidence type="ECO:0000259" key="1">
    <source>
        <dbReference type="Pfam" id="PF00753"/>
    </source>
</evidence>
<dbReference type="InterPro" id="IPR036866">
    <property type="entry name" value="RibonucZ/Hydroxyglut_hydro"/>
</dbReference>
<feature type="domain" description="Metallo-beta-lactamase" evidence="1">
    <location>
        <begin position="23"/>
        <end position="109"/>
    </location>
</feature>
<accession>A0A975AX83</accession>
<dbReference type="AlphaFoldDB" id="A0A975AX83"/>
<keyword evidence="3" id="KW-1185">Reference proteome</keyword>
<dbReference type="GO" id="GO:0016740">
    <property type="term" value="F:transferase activity"/>
    <property type="evidence" value="ECO:0007669"/>
    <property type="project" value="TreeGrafter"/>
</dbReference>
<dbReference type="PANTHER" id="PTHR13754:SF13">
    <property type="entry name" value="METALLO-BETA-LACTAMASE SUPERFAMILY PROTEIN (AFU_ORTHOLOGUE AFUA_3G07630)"/>
    <property type="match status" value="1"/>
</dbReference>
<reference evidence="2" key="1">
    <citation type="submission" date="2020-08" db="EMBL/GenBank/DDBJ databases">
        <title>Genomic insights into the carbon and energy metabolism of the first obligate autotrophic acetogenic bacterium Aceticella autotrophica gen. nov., sp. nov.</title>
        <authorList>
            <person name="Toshchakov S.V."/>
            <person name="Elcheninov A.G."/>
            <person name="Kublanov I.V."/>
            <person name="Frolov E.N."/>
            <person name="Lebedinsky A.V."/>
        </authorList>
    </citation>
    <scope>NUCLEOTIDE SEQUENCE</scope>
    <source>
        <strain evidence="2">3443-3Ac</strain>
    </source>
</reference>
<protein>
    <submittedName>
        <fullName evidence="2">MBL fold metallo-hydrolase</fullName>
    </submittedName>
</protein>
<gene>
    <name evidence="2" type="ORF">ACETAC_04545</name>
</gene>
<organism evidence="2 3">
    <name type="scientific">Aceticella autotrophica</name>
    <dbReference type="NCBI Taxonomy" id="2755338"/>
    <lineage>
        <taxon>Bacteria</taxon>
        <taxon>Bacillati</taxon>
        <taxon>Bacillota</taxon>
        <taxon>Clostridia</taxon>
        <taxon>Thermoanaerobacterales</taxon>
        <taxon>Thermoanaerobacteraceae</taxon>
        <taxon>Aceticella</taxon>
    </lineage>
</organism>
<proteinExistence type="predicted"/>
<dbReference type="InterPro" id="IPR052926">
    <property type="entry name" value="Metallo-beta-lactamase_dom"/>
</dbReference>
<dbReference type="Pfam" id="PF00753">
    <property type="entry name" value="Lactamase_B"/>
    <property type="match status" value="1"/>
</dbReference>
<evidence type="ECO:0000313" key="3">
    <source>
        <dbReference type="Proteomes" id="UP000671913"/>
    </source>
</evidence>
<sequence>MEITIVYDNFQGNSNLKSAWGFSCLVKTKEKTILFDTGGDSAILLENMKKIGFDPAKIDLIVISHMHDDHVGGLSGLLKINPLIELYIPYLSNQAIYKEHKGKVVCVKDYKEITHNICIVEKEDTLSLVLNKNGDLIIIASRVPEKVIEMVKRIKEIKKENISLLIGAFCLFRMSNLKKIINVFKDLGVKKISVCHCCEDACKILFREIYESDYIDVCLGNVIYIRNGIFVDKAL</sequence>
<evidence type="ECO:0000313" key="2">
    <source>
        <dbReference type="EMBL" id="QSZ28124.1"/>
    </source>
</evidence>
<dbReference type="Proteomes" id="UP000671913">
    <property type="component" value="Chromosome"/>
</dbReference>
<dbReference type="EMBL" id="CP060096">
    <property type="protein sequence ID" value="QSZ28124.1"/>
    <property type="molecule type" value="Genomic_DNA"/>
</dbReference>
<dbReference type="RefSeq" id="WP_284680863.1">
    <property type="nucleotide sequence ID" value="NZ_CP060096.1"/>
</dbReference>
<dbReference type="InterPro" id="IPR041712">
    <property type="entry name" value="DHPS-like_MBL-fold"/>
</dbReference>
<dbReference type="InterPro" id="IPR001279">
    <property type="entry name" value="Metallo-B-lactamas"/>
</dbReference>
<name>A0A975AX83_9THEO</name>